<dbReference type="EMBL" id="JAIQUM010000025">
    <property type="protein sequence ID" value="MBZ5751035.1"/>
    <property type="molecule type" value="Genomic_DNA"/>
</dbReference>
<accession>A0ABS7URW2</accession>
<proteinExistence type="predicted"/>
<dbReference type="GO" id="GO:0008483">
    <property type="term" value="F:transaminase activity"/>
    <property type="evidence" value="ECO:0007669"/>
    <property type="project" value="UniProtKB-KW"/>
</dbReference>
<dbReference type="Proteomes" id="UP001165287">
    <property type="component" value="Unassembled WGS sequence"/>
</dbReference>
<dbReference type="RefSeq" id="WP_224139312.1">
    <property type="nucleotide sequence ID" value="NZ_JAIQUM010000025.1"/>
</dbReference>
<gene>
    <name evidence="1" type="ORF">K9V48_12440</name>
</gene>
<organism evidence="1 2">
    <name type="scientific">Metabacillus rhizolycopersici</name>
    <dbReference type="NCBI Taxonomy" id="2875709"/>
    <lineage>
        <taxon>Bacteria</taxon>
        <taxon>Bacillati</taxon>
        <taxon>Bacillota</taxon>
        <taxon>Bacilli</taxon>
        <taxon>Bacillales</taxon>
        <taxon>Bacillaceae</taxon>
        <taxon>Metabacillus</taxon>
    </lineage>
</organism>
<comment type="caution">
    <text evidence="1">The sequence shown here is derived from an EMBL/GenBank/DDBJ whole genome shotgun (WGS) entry which is preliminary data.</text>
</comment>
<keyword evidence="1" id="KW-0808">Transferase</keyword>
<keyword evidence="1" id="KW-0032">Aminotransferase</keyword>
<name>A0ABS7URW2_9BACI</name>
<keyword evidence="2" id="KW-1185">Reference proteome</keyword>
<protein>
    <submittedName>
        <fullName evidence="1">Branched-chain amino acid aminotransferase</fullName>
    </submittedName>
</protein>
<evidence type="ECO:0000313" key="1">
    <source>
        <dbReference type="EMBL" id="MBZ5751035.1"/>
    </source>
</evidence>
<evidence type="ECO:0000313" key="2">
    <source>
        <dbReference type="Proteomes" id="UP001165287"/>
    </source>
</evidence>
<reference evidence="1" key="1">
    <citation type="submission" date="2024-05" db="EMBL/GenBank/DDBJ databases">
        <title>Metabacillus sp. nov., isolated from the rhizosphere soil of tomato plants.</title>
        <authorList>
            <person name="Ma R."/>
        </authorList>
    </citation>
    <scope>NUCLEOTIDE SEQUENCE</scope>
    <source>
        <strain evidence="1">DBTR6</strain>
    </source>
</reference>
<sequence length="214" mass="25254">MLKKELEQFIKTNIEKQQALQQESTEIVLYKEEKDYIEKYELLSDDLRTTLTFVESNSIARFNDAYIERSAKETEEVIAIEASSFLDKPVQYLKEHKEEFIYLESKWFELIGVDAISFEVDDVFGTYNVMLGLKLQKKFENLIKKHLNQELKGNEINFNLMFNQNDGLWDLNFPLDLLQEFKENITIGEAFCLIYRFLFSLVEAVEEANKNAKQ</sequence>